<gene>
    <name evidence="10" type="ORF">E6C51_07710</name>
</gene>
<feature type="site" description="Participates in a stacking interaction with the thymidine ring of dTDP-4-oxo-6-deoxyglucose" evidence="9">
    <location>
        <position position="142"/>
    </location>
</feature>
<feature type="active site" description="Proton acceptor" evidence="8">
    <location>
        <position position="66"/>
    </location>
</feature>
<dbReference type="InterPro" id="IPR014710">
    <property type="entry name" value="RmlC-like_jellyroll"/>
</dbReference>
<evidence type="ECO:0000256" key="1">
    <source>
        <dbReference type="ARBA" id="ARBA00001298"/>
    </source>
</evidence>
<evidence type="ECO:0000256" key="2">
    <source>
        <dbReference type="ARBA" id="ARBA00001997"/>
    </source>
</evidence>
<evidence type="ECO:0000313" key="10">
    <source>
        <dbReference type="EMBL" id="THF50733.1"/>
    </source>
</evidence>
<dbReference type="GO" id="GO:0000271">
    <property type="term" value="P:polysaccharide biosynthetic process"/>
    <property type="evidence" value="ECO:0007669"/>
    <property type="project" value="TreeGrafter"/>
</dbReference>
<dbReference type="EMBL" id="SSOA01000003">
    <property type="protein sequence ID" value="THF50733.1"/>
    <property type="molecule type" value="Genomic_DNA"/>
</dbReference>
<dbReference type="InterPro" id="IPR011051">
    <property type="entry name" value="RmlC_Cupin_sf"/>
</dbReference>
<protein>
    <recommendedName>
        <fullName evidence="4">dTDP-4-dehydrorhamnose 3,5-epimerase</fullName>
        <ecNumber evidence="3">5.1.3.13</ecNumber>
    </recommendedName>
    <alternativeName>
        <fullName evidence="6">Thymidine diphospho-4-keto-rhamnose 3,5-epimerase</fullName>
    </alternativeName>
    <alternativeName>
        <fullName evidence="5">dTDP-4-keto-6-deoxyglucose 3,5-epimerase</fullName>
    </alternativeName>
    <alternativeName>
        <fullName evidence="7">dTDP-6-deoxy-D-xylo-4-hexulose 3,5-epimerase</fullName>
    </alternativeName>
</protein>
<evidence type="ECO:0000256" key="8">
    <source>
        <dbReference type="PIRSR" id="PIRSR600888-1"/>
    </source>
</evidence>
<dbReference type="AlphaFoldDB" id="A0A4S3ZXT3"/>
<organism evidence="10 11">
    <name type="scientific">Allorhizobium terrae</name>
    <dbReference type="NCBI Taxonomy" id="1848972"/>
    <lineage>
        <taxon>Bacteria</taxon>
        <taxon>Pseudomonadati</taxon>
        <taxon>Pseudomonadota</taxon>
        <taxon>Alphaproteobacteria</taxon>
        <taxon>Hyphomicrobiales</taxon>
        <taxon>Rhizobiaceae</taxon>
        <taxon>Rhizobium/Agrobacterium group</taxon>
        <taxon>Allorhizobium</taxon>
    </lineage>
</organism>
<evidence type="ECO:0000313" key="11">
    <source>
        <dbReference type="Proteomes" id="UP000310754"/>
    </source>
</evidence>
<reference evidence="10 11" key="1">
    <citation type="submission" date="2019-04" db="EMBL/GenBank/DDBJ databases">
        <title>Rhizobium terrae sp. nov., isolated from a paddy soil.</title>
        <authorList>
            <person name="Lin S.-Y."/>
            <person name="Hameed A."/>
            <person name="Huang H.-I."/>
            <person name="Young C.-C."/>
        </authorList>
    </citation>
    <scope>NUCLEOTIDE SEQUENCE [LARGE SCALE GENOMIC DNA]</scope>
    <source>
        <strain evidence="10 11">CC-HIH110</strain>
    </source>
</reference>
<dbReference type="PANTHER" id="PTHR21047">
    <property type="entry name" value="DTDP-6-DEOXY-D-GLUCOSE-3,5 EPIMERASE"/>
    <property type="match status" value="1"/>
</dbReference>
<dbReference type="EC" id="5.1.3.13" evidence="3"/>
<keyword evidence="11" id="KW-1185">Reference proteome</keyword>
<sequence>MSTRFQPQPTALAGLTLLTRARFGDERGFLSRLFCAEDLPALGWPGPVMQVNETATRFAGTVRGMHFQQAPFAECKLVTCVQGRILDVAVDLRRSSPTFLQHVAVELSEDNACSLLIPAGFAHGFQALSDNVRMIYMHSAPFRPEAEGGLHAQDPRLNIAWPLPVQNLSARDQNHPLLAPDFEGLIV</sequence>
<proteinExistence type="predicted"/>
<dbReference type="Proteomes" id="UP000310754">
    <property type="component" value="Unassembled WGS sequence"/>
</dbReference>
<evidence type="ECO:0000256" key="3">
    <source>
        <dbReference type="ARBA" id="ARBA00012098"/>
    </source>
</evidence>
<dbReference type="GO" id="GO:0008830">
    <property type="term" value="F:dTDP-4-dehydrorhamnose 3,5-epimerase activity"/>
    <property type="evidence" value="ECO:0007669"/>
    <property type="project" value="UniProtKB-EC"/>
</dbReference>
<dbReference type="Pfam" id="PF00908">
    <property type="entry name" value="dTDP_sugar_isom"/>
    <property type="match status" value="1"/>
</dbReference>
<dbReference type="SUPFAM" id="SSF51182">
    <property type="entry name" value="RmlC-like cupins"/>
    <property type="match status" value="1"/>
</dbReference>
<accession>A0A4S3ZXT3</accession>
<evidence type="ECO:0000256" key="5">
    <source>
        <dbReference type="ARBA" id="ARBA00029758"/>
    </source>
</evidence>
<dbReference type="RefSeq" id="WP_190235559.1">
    <property type="nucleotide sequence ID" value="NZ_SSOA01000003.1"/>
</dbReference>
<dbReference type="PANTHER" id="PTHR21047:SF2">
    <property type="entry name" value="THYMIDINE DIPHOSPHO-4-KETO-RHAMNOSE 3,5-EPIMERASE"/>
    <property type="match status" value="1"/>
</dbReference>
<dbReference type="Gene3D" id="2.60.120.10">
    <property type="entry name" value="Jelly Rolls"/>
    <property type="match status" value="1"/>
</dbReference>
<dbReference type="GO" id="GO:0019305">
    <property type="term" value="P:dTDP-rhamnose biosynthetic process"/>
    <property type="evidence" value="ECO:0007669"/>
    <property type="project" value="TreeGrafter"/>
</dbReference>
<comment type="function">
    <text evidence="2">Catalyzes the epimerization of the C3' and C5'positions of dTDP-6-deoxy-D-xylo-4-hexulose, forming dTDP-6-deoxy-L-lyxo-4-hexulose.</text>
</comment>
<evidence type="ECO:0000256" key="6">
    <source>
        <dbReference type="ARBA" id="ARBA00031424"/>
    </source>
</evidence>
<evidence type="ECO:0000256" key="4">
    <source>
        <dbReference type="ARBA" id="ARBA00019595"/>
    </source>
</evidence>
<feature type="active site" description="Proton donor" evidence="8">
    <location>
        <position position="136"/>
    </location>
</feature>
<comment type="catalytic activity">
    <reaction evidence="1">
        <text>dTDP-4-dehydro-6-deoxy-alpha-D-glucose = dTDP-4-dehydro-beta-L-rhamnose</text>
        <dbReference type="Rhea" id="RHEA:16969"/>
        <dbReference type="ChEBI" id="CHEBI:57649"/>
        <dbReference type="ChEBI" id="CHEBI:62830"/>
        <dbReference type="EC" id="5.1.3.13"/>
    </reaction>
</comment>
<name>A0A4S3ZXT3_9HYPH</name>
<evidence type="ECO:0000256" key="7">
    <source>
        <dbReference type="ARBA" id="ARBA00033311"/>
    </source>
</evidence>
<evidence type="ECO:0000256" key="9">
    <source>
        <dbReference type="PIRSR" id="PIRSR600888-3"/>
    </source>
</evidence>
<dbReference type="InterPro" id="IPR000888">
    <property type="entry name" value="RmlC-like"/>
</dbReference>
<dbReference type="CDD" id="cd00438">
    <property type="entry name" value="cupin_RmlC"/>
    <property type="match status" value="1"/>
</dbReference>
<dbReference type="GO" id="GO:0005829">
    <property type="term" value="C:cytosol"/>
    <property type="evidence" value="ECO:0007669"/>
    <property type="project" value="TreeGrafter"/>
</dbReference>
<comment type="caution">
    <text evidence="10">The sequence shown here is derived from an EMBL/GenBank/DDBJ whole genome shotgun (WGS) entry which is preliminary data.</text>
</comment>